<proteinExistence type="predicted"/>
<feature type="chain" id="PRO_5001781357" description="Tetratricopeptide repeat protein" evidence="1">
    <location>
        <begin position="20"/>
        <end position="396"/>
    </location>
</feature>
<keyword evidence="1" id="KW-0732">Signal</keyword>
<feature type="signal peptide" evidence="1">
    <location>
        <begin position="1"/>
        <end position="19"/>
    </location>
</feature>
<dbReference type="AlphaFoldDB" id="A0A084SKC3"/>
<sequence length="396" mass="44400">MLPLLWLLLAVPTSPPAVSSPVDPAFLSLAREVEAALLAGDEATLDARLDGEQFLQRVTRGLPVSSTFLEALTGEVRADGWPMGRRLLGSKGQGLHARLLQVRMRGRTPFALFRILSGSGLNYLELELGRNARNEAVIVDLFPYLEGERISESMWRVFLLAAAERGQCLTQKLRGVERQWVEQLPRWRRIERLLGAGQGREAVEEMDRLPPRVRGEKFVQLKRLEVLASLDEAEYALGLLAFEKAFPQEPLLDLFALDNPMLRGESAVMMAAIDRLDRRVADPYMDYLRGRMLHGQDDLEGAKRLLQKALEEDPGLWEPRVELLSVAIEEADHAGAVHILEEMERGAGGRQMRVRIQEGPQARAFMESAEYKAWLERQRAREGRDGGSEVAEPAGP</sequence>
<evidence type="ECO:0008006" key="4">
    <source>
        <dbReference type="Google" id="ProtNLM"/>
    </source>
</evidence>
<dbReference type="Proteomes" id="UP000028547">
    <property type="component" value="Unassembled WGS sequence"/>
</dbReference>
<gene>
    <name evidence="2" type="ORF">Q664_38270</name>
</gene>
<dbReference type="RefSeq" id="WP_043407116.1">
    <property type="nucleotide sequence ID" value="NZ_JPMI01000273.1"/>
</dbReference>
<evidence type="ECO:0000313" key="3">
    <source>
        <dbReference type="Proteomes" id="UP000028547"/>
    </source>
</evidence>
<protein>
    <recommendedName>
        <fullName evidence="4">Tetratricopeptide repeat protein</fullName>
    </recommendedName>
</protein>
<organism evidence="2 3">
    <name type="scientific">Archangium violaceum Cb vi76</name>
    <dbReference type="NCBI Taxonomy" id="1406225"/>
    <lineage>
        <taxon>Bacteria</taxon>
        <taxon>Pseudomonadati</taxon>
        <taxon>Myxococcota</taxon>
        <taxon>Myxococcia</taxon>
        <taxon>Myxococcales</taxon>
        <taxon>Cystobacterineae</taxon>
        <taxon>Archangiaceae</taxon>
        <taxon>Archangium</taxon>
    </lineage>
</organism>
<accession>A0A084SKC3</accession>
<comment type="caution">
    <text evidence="2">The sequence shown here is derived from an EMBL/GenBank/DDBJ whole genome shotgun (WGS) entry which is preliminary data.</text>
</comment>
<evidence type="ECO:0000256" key="1">
    <source>
        <dbReference type="SAM" id="SignalP"/>
    </source>
</evidence>
<reference evidence="2 3" key="1">
    <citation type="submission" date="2014-07" db="EMBL/GenBank/DDBJ databases">
        <title>Draft Genome Sequence of Gephyronic Acid Producer, Cystobacter violaceus Strain Cb vi76.</title>
        <authorList>
            <person name="Stevens D.C."/>
            <person name="Young J."/>
            <person name="Carmichael R."/>
            <person name="Tan J."/>
            <person name="Taylor R.E."/>
        </authorList>
    </citation>
    <scope>NUCLEOTIDE SEQUENCE [LARGE SCALE GENOMIC DNA]</scope>
    <source>
        <strain evidence="2 3">Cb vi76</strain>
    </source>
</reference>
<evidence type="ECO:0000313" key="2">
    <source>
        <dbReference type="EMBL" id="KFA88908.1"/>
    </source>
</evidence>
<dbReference type="EMBL" id="JPMI01000273">
    <property type="protein sequence ID" value="KFA88908.1"/>
    <property type="molecule type" value="Genomic_DNA"/>
</dbReference>
<name>A0A084SKC3_9BACT</name>